<feature type="compositionally biased region" description="Polar residues" evidence="1">
    <location>
        <begin position="32"/>
        <end position="44"/>
    </location>
</feature>
<proteinExistence type="predicted"/>
<feature type="signal peptide" evidence="2">
    <location>
        <begin position="1"/>
        <end position="18"/>
    </location>
</feature>
<name>A0A542XC35_9MICO</name>
<keyword evidence="5" id="KW-1185">Reference proteome</keyword>
<dbReference type="AlphaFoldDB" id="A0A542XC35"/>
<reference evidence="4 5" key="1">
    <citation type="submission" date="2019-06" db="EMBL/GenBank/DDBJ databases">
        <title>Sequencing the genomes of 1000 actinobacteria strains.</title>
        <authorList>
            <person name="Klenk H.-P."/>
        </authorList>
    </citation>
    <scope>NUCLEOTIDE SEQUENCE [LARGE SCALE GENOMIC DNA]</scope>
    <source>
        <strain evidence="4 5">DSM 24617</strain>
    </source>
</reference>
<dbReference type="PANTHER" id="PTHR30290:SF83">
    <property type="entry name" value="ABC TRANSPORTER SUBSTRATE-BINDING PROTEIN"/>
    <property type="match status" value="1"/>
</dbReference>
<evidence type="ECO:0000313" key="4">
    <source>
        <dbReference type="EMBL" id="TQL33401.1"/>
    </source>
</evidence>
<dbReference type="RefSeq" id="WP_142005417.1">
    <property type="nucleotide sequence ID" value="NZ_CAJTBP010000001.1"/>
</dbReference>
<dbReference type="PANTHER" id="PTHR30290">
    <property type="entry name" value="PERIPLASMIC BINDING COMPONENT OF ABC TRANSPORTER"/>
    <property type="match status" value="1"/>
</dbReference>
<comment type="caution">
    <text evidence="4">The sequence shown here is derived from an EMBL/GenBank/DDBJ whole genome shotgun (WGS) entry which is preliminary data.</text>
</comment>
<organism evidence="4 5">
    <name type="scientific">Barrientosiimonas humi</name>
    <dbReference type="NCBI Taxonomy" id="999931"/>
    <lineage>
        <taxon>Bacteria</taxon>
        <taxon>Bacillati</taxon>
        <taxon>Actinomycetota</taxon>
        <taxon>Actinomycetes</taxon>
        <taxon>Micrococcales</taxon>
        <taxon>Dermacoccaceae</taxon>
        <taxon>Barrientosiimonas</taxon>
    </lineage>
</organism>
<dbReference type="Gene3D" id="3.10.105.10">
    <property type="entry name" value="Dipeptide-binding Protein, Domain 3"/>
    <property type="match status" value="1"/>
</dbReference>
<dbReference type="PROSITE" id="PS51257">
    <property type="entry name" value="PROKAR_LIPOPROTEIN"/>
    <property type="match status" value="1"/>
</dbReference>
<sequence>MRWTKVVALAAAGSLSLAACSGGSEGGSSSSTTADPNAANNQDFTKVPASAGFEPNAKGPVTVQGAKSGGTLTWNVNAIPENTDPSTQYYQDVAGIHKLTTRTLTSYAMRGDKSVLVPDLATDLGQVSSDKLSWKFTLKKGIKYEDGTPIKASDIAYSVKRSFAQEEMPGGPTFQNEYFKDGDKYKGPWKSGENYAGVTADDAAGTITFNLSKPMQTLPYFAAFTMFSPVPKAKDTKTNYQLKWVATGPYKIESYSKGSKLTLVKNTNWDAKSDPSRTQYPDRIVFNFNRDIPTTAKAIMADNGSDQTTASYDGVDASILQQVLGPKKNQVATGPSNCVSYITMDTVTIPLEVRKAIMTAWPYDQIRIAGGETTFDYAPAKSYGSPQVPGFNYTETPGLTGQGKGDPAKAKQMLQQAGKSGFELSYYYSSDDDTAKKVEAVRKPLLEAAGFKVKSIPIASTEGRKKRIETNHNVNLMQGTRGWCYDWPAGDSIYPPLFASTLPINGGVGNIKDKALDKEMSDISQLPLEQQGPKWSALDKKLRDTVLPALPTNYSKGSAIFGSKVNNVQIDPNQGFPDLTLIWVG</sequence>
<feature type="region of interest" description="Disordered" evidence="1">
    <location>
        <begin position="21"/>
        <end position="57"/>
    </location>
</feature>
<dbReference type="Pfam" id="PF00496">
    <property type="entry name" value="SBP_bac_5"/>
    <property type="match status" value="1"/>
</dbReference>
<feature type="domain" description="Solute-binding protein family 5" evidence="3">
    <location>
        <begin position="116"/>
        <end position="500"/>
    </location>
</feature>
<dbReference type="Gene3D" id="3.40.190.10">
    <property type="entry name" value="Periplasmic binding protein-like II"/>
    <property type="match status" value="1"/>
</dbReference>
<protein>
    <submittedName>
        <fullName evidence="4">Peptide/nickel transport system substrate-binding protein</fullName>
    </submittedName>
</protein>
<dbReference type="Proteomes" id="UP000318336">
    <property type="component" value="Unassembled WGS sequence"/>
</dbReference>
<dbReference type="SUPFAM" id="SSF53850">
    <property type="entry name" value="Periplasmic binding protein-like II"/>
    <property type="match status" value="1"/>
</dbReference>
<keyword evidence="2" id="KW-0732">Signal</keyword>
<dbReference type="GO" id="GO:0015833">
    <property type="term" value="P:peptide transport"/>
    <property type="evidence" value="ECO:0007669"/>
    <property type="project" value="TreeGrafter"/>
</dbReference>
<dbReference type="GO" id="GO:1904680">
    <property type="term" value="F:peptide transmembrane transporter activity"/>
    <property type="evidence" value="ECO:0007669"/>
    <property type="project" value="TreeGrafter"/>
</dbReference>
<dbReference type="InterPro" id="IPR000914">
    <property type="entry name" value="SBP_5_dom"/>
</dbReference>
<feature type="compositionally biased region" description="Low complexity" evidence="1">
    <location>
        <begin position="21"/>
        <end position="31"/>
    </location>
</feature>
<feature type="chain" id="PRO_5039538575" evidence="2">
    <location>
        <begin position="19"/>
        <end position="585"/>
    </location>
</feature>
<evidence type="ECO:0000256" key="1">
    <source>
        <dbReference type="SAM" id="MobiDB-lite"/>
    </source>
</evidence>
<gene>
    <name evidence="4" type="ORF">FB554_1544</name>
</gene>
<accession>A0A542XC35</accession>
<dbReference type="EMBL" id="VFOK01000001">
    <property type="protein sequence ID" value="TQL33401.1"/>
    <property type="molecule type" value="Genomic_DNA"/>
</dbReference>
<evidence type="ECO:0000313" key="5">
    <source>
        <dbReference type="Proteomes" id="UP000318336"/>
    </source>
</evidence>
<evidence type="ECO:0000259" key="3">
    <source>
        <dbReference type="Pfam" id="PF00496"/>
    </source>
</evidence>
<dbReference type="OrthoDB" id="9796817at2"/>
<dbReference type="InterPro" id="IPR039424">
    <property type="entry name" value="SBP_5"/>
</dbReference>
<evidence type="ECO:0000256" key="2">
    <source>
        <dbReference type="SAM" id="SignalP"/>
    </source>
</evidence>